<feature type="domain" description="HTH lysR-type" evidence="5">
    <location>
        <begin position="1"/>
        <end position="57"/>
    </location>
</feature>
<proteinExistence type="inferred from homology"/>
<dbReference type="Pfam" id="PF03466">
    <property type="entry name" value="LysR_substrate"/>
    <property type="match status" value="1"/>
</dbReference>
<evidence type="ECO:0000313" key="6">
    <source>
        <dbReference type="EMBL" id="GGC67003.1"/>
    </source>
</evidence>
<dbReference type="Gene3D" id="3.40.190.10">
    <property type="entry name" value="Periplasmic binding protein-like II"/>
    <property type="match status" value="2"/>
</dbReference>
<dbReference type="CDD" id="cd05466">
    <property type="entry name" value="PBP2_LTTR_substrate"/>
    <property type="match status" value="1"/>
</dbReference>
<gene>
    <name evidence="6" type="ORF">GCM10011396_12490</name>
</gene>
<dbReference type="PANTHER" id="PTHR30126">
    <property type="entry name" value="HTH-TYPE TRANSCRIPTIONAL REGULATOR"/>
    <property type="match status" value="1"/>
</dbReference>
<organism evidence="6 7">
    <name type="scientific">Undibacterium terreum</name>
    <dbReference type="NCBI Taxonomy" id="1224302"/>
    <lineage>
        <taxon>Bacteria</taxon>
        <taxon>Pseudomonadati</taxon>
        <taxon>Pseudomonadota</taxon>
        <taxon>Betaproteobacteria</taxon>
        <taxon>Burkholderiales</taxon>
        <taxon>Oxalobacteraceae</taxon>
        <taxon>Undibacterium</taxon>
    </lineage>
</organism>
<keyword evidence="3" id="KW-0238">DNA-binding</keyword>
<dbReference type="Proteomes" id="UP000637423">
    <property type="component" value="Unassembled WGS sequence"/>
</dbReference>
<dbReference type="SUPFAM" id="SSF46785">
    <property type="entry name" value="Winged helix' DNA-binding domain"/>
    <property type="match status" value="1"/>
</dbReference>
<reference evidence="6" key="2">
    <citation type="submission" date="2020-09" db="EMBL/GenBank/DDBJ databases">
        <authorList>
            <person name="Sun Q."/>
            <person name="Zhou Y."/>
        </authorList>
    </citation>
    <scope>NUCLEOTIDE SEQUENCE</scope>
    <source>
        <strain evidence="6">CGMCC 1.10998</strain>
    </source>
</reference>
<evidence type="ECO:0000256" key="2">
    <source>
        <dbReference type="ARBA" id="ARBA00023015"/>
    </source>
</evidence>
<comment type="similarity">
    <text evidence="1">Belongs to the LysR transcriptional regulatory family.</text>
</comment>
<accession>A0A916UAX3</accession>
<dbReference type="InterPro" id="IPR005119">
    <property type="entry name" value="LysR_subst-bd"/>
</dbReference>
<dbReference type="Gene3D" id="1.10.10.10">
    <property type="entry name" value="Winged helix-like DNA-binding domain superfamily/Winged helix DNA-binding domain"/>
    <property type="match status" value="1"/>
</dbReference>
<protein>
    <submittedName>
        <fullName evidence="6">LysR family transcriptional regulator</fullName>
    </submittedName>
</protein>
<dbReference type="GO" id="GO:0000976">
    <property type="term" value="F:transcription cis-regulatory region binding"/>
    <property type="evidence" value="ECO:0007669"/>
    <property type="project" value="TreeGrafter"/>
</dbReference>
<dbReference type="SUPFAM" id="SSF53850">
    <property type="entry name" value="Periplasmic binding protein-like II"/>
    <property type="match status" value="1"/>
</dbReference>
<keyword evidence="4" id="KW-0804">Transcription</keyword>
<dbReference type="EMBL" id="BMED01000001">
    <property type="protein sequence ID" value="GGC67003.1"/>
    <property type="molecule type" value="Genomic_DNA"/>
</dbReference>
<dbReference type="InterPro" id="IPR036390">
    <property type="entry name" value="WH_DNA-bd_sf"/>
</dbReference>
<evidence type="ECO:0000256" key="4">
    <source>
        <dbReference type="ARBA" id="ARBA00023163"/>
    </source>
</evidence>
<dbReference type="AlphaFoldDB" id="A0A916UAX3"/>
<keyword evidence="7" id="KW-1185">Reference proteome</keyword>
<evidence type="ECO:0000313" key="7">
    <source>
        <dbReference type="Proteomes" id="UP000637423"/>
    </source>
</evidence>
<dbReference type="GO" id="GO:0003700">
    <property type="term" value="F:DNA-binding transcription factor activity"/>
    <property type="evidence" value="ECO:0007669"/>
    <property type="project" value="InterPro"/>
</dbReference>
<name>A0A916UAX3_9BURK</name>
<dbReference type="Pfam" id="PF00126">
    <property type="entry name" value="HTH_1"/>
    <property type="match status" value="1"/>
</dbReference>
<dbReference type="PROSITE" id="PS50931">
    <property type="entry name" value="HTH_LYSR"/>
    <property type="match status" value="1"/>
</dbReference>
<keyword evidence="2" id="KW-0805">Transcription regulation</keyword>
<evidence type="ECO:0000259" key="5">
    <source>
        <dbReference type="PROSITE" id="PS50931"/>
    </source>
</evidence>
<dbReference type="InterPro" id="IPR000847">
    <property type="entry name" value="LysR_HTH_N"/>
</dbReference>
<sequence length="288" mass="31553">MLDGVDALIALEQYGTVSEAAVRLRLTQSAVSKRLQALQDALGFRLVVPEGRRIRLTPQAIDFLQRARPLVAELRSLGTPAGRGSISHFSLALADSIAASWGPAVVRRALDALDGILVDVHAHRSVLVIESVRLGRYHIGLCTDPLQAKDVIHHPLIDEPVVMLNSACARRSDHARPLITIENSSATWHEIEPQLKSVHPQLLNRHLIQVESFSAAAQMVRAGFGDGLLPLGLVMELAFPKSCYRLLPGVKRRVSLLTRKTVNQLPSFELLREQLEAVTRAHFSALGA</sequence>
<dbReference type="InterPro" id="IPR036388">
    <property type="entry name" value="WH-like_DNA-bd_sf"/>
</dbReference>
<dbReference type="PANTHER" id="PTHR30126:SF94">
    <property type="entry name" value="LYSR FAMILY TRANSCRIPTIONAL REGULATOR"/>
    <property type="match status" value="1"/>
</dbReference>
<evidence type="ECO:0000256" key="1">
    <source>
        <dbReference type="ARBA" id="ARBA00009437"/>
    </source>
</evidence>
<evidence type="ECO:0000256" key="3">
    <source>
        <dbReference type="ARBA" id="ARBA00023125"/>
    </source>
</evidence>
<comment type="caution">
    <text evidence="6">The sequence shown here is derived from an EMBL/GenBank/DDBJ whole genome shotgun (WGS) entry which is preliminary data.</text>
</comment>
<reference evidence="6" key="1">
    <citation type="journal article" date="2014" name="Int. J. Syst. Evol. Microbiol.">
        <title>Complete genome sequence of Corynebacterium casei LMG S-19264T (=DSM 44701T), isolated from a smear-ripened cheese.</title>
        <authorList>
            <consortium name="US DOE Joint Genome Institute (JGI-PGF)"/>
            <person name="Walter F."/>
            <person name="Albersmeier A."/>
            <person name="Kalinowski J."/>
            <person name="Ruckert C."/>
        </authorList>
    </citation>
    <scope>NUCLEOTIDE SEQUENCE</scope>
    <source>
        <strain evidence="6">CGMCC 1.10998</strain>
    </source>
</reference>